<sequence length="278" mass="29322">MTQATYIPNVTQTKAQAFAFFQGALAAAASTNAGPTPPPETWPGMLWVDTAAKALRMRNDANSGWVEIGSFASGAFVPAGVTRLSEAQATDATGTAFGALSGTLLKAAVAAFSPPAGWHPYDMVATGDSATGVFYDFATEGTSQYLEAPTFEPGYDYMIRLDGLLPINPGVLRGQFWVPEPGVWTNGFDLTSAVQARVPLGGRIRIPDPLRPRPIGIVSTDYIYDQTGSVGLSATIALGGAARRTSRVRLVLISGGSNYGTFGGGRASLYRRREYIAD</sequence>
<dbReference type="EMBL" id="QAYC01000013">
    <property type="protein sequence ID" value="PTW45701.1"/>
    <property type="molecule type" value="Genomic_DNA"/>
</dbReference>
<evidence type="ECO:0000313" key="1">
    <source>
        <dbReference type="EMBL" id="PTW45701.1"/>
    </source>
</evidence>
<organism evidence="1 2">
    <name type="scientific">Rhodovulum kholense</name>
    <dbReference type="NCBI Taxonomy" id="453584"/>
    <lineage>
        <taxon>Bacteria</taxon>
        <taxon>Pseudomonadati</taxon>
        <taxon>Pseudomonadota</taxon>
        <taxon>Alphaproteobacteria</taxon>
        <taxon>Rhodobacterales</taxon>
        <taxon>Paracoccaceae</taxon>
        <taxon>Rhodovulum</taxon>
    </lineage>
</organism>
<comment type="caution">
    <text evidence="1">The sequence shown here is derived from an EMBL/GenBank/DDBJ whole genome shotgun (WGS) entry which is preliminary data.</text>
</comment>
<dbReference type="AlphaFoldDB" id="A0A8E3APL3"/>
<dbReference type="OrthoDB" id="7877122at2"/>
<evidence type="ECO:0000313" key="2">
    <source>
        <dbReference type="Proteomes" id="UP000244037"/>
    </source>
</evidence>
<keyword evidence="2" id="KW-1185">Reference proteome</keyword>
<protein>
    <submittedName>
        <fullName evidence="1">Uncharacterized protein</fullName>
    </submittedName>
</protein>
<reference evidence="1 2" key="1">
    <citation type="submission" date="2018-04" db="EMBL/GenBank/DDBJ databases">
        <title>Genomic Encyclopedia of Archaeal and Bacterial Type Strains, Phase II (KMG-II): from individual species to whole genera.</title>
        <authorList>
            <person name="Goeker M."/>
        </authorList>
    </citation>
    <scope>NUCLEOTIDE SEQUENCE [LARGE SCALE GENOMIC DNA]</scope>
    <source>
        <strain evidence="1 2">DSM 19783</strain>
    </source>
</reference>
<accession>A0A8E3APL3</accession>
<proteinExistence type="predicted"/>
<name>A0A8E3APL3_9RHOB</name>
<dbReference type="Proteomes" id="UP000244037">
    <property type="component" value="Unassembled WGS sequence"/>
</dbReference>
<gene>
    <name evidence="1" type="ORF">C8N38_113102</name>
</gene>
<dbReference type="RefSeq" id="WP_108028152.1">
    <property type="nucleotide sequence ID" value="NZ_QAYC01000013.1"/>
</dbReference>